<dbReference type="KEGG" id="ngr:NAEGRDRAFT_81041"/>
<dbReference type="RefSeq" id="XP_002673038.1">
    <property type="nucleotide sequence ID" value="XM_002672992.1"/>
</dbReference>
<feature type="region of interest" description="Disordered" evidence="1">
    <location>
        <begin position="1"/>
        <end position="32"/>
    </location>
</feature>
<organism evidence="3">
    <name type="scientific">Naegleria gruberi</name>
    <name type="common">Amoeba</name>
    <dbReference type="NCBI Taxonomy" id="5762"/>
    <lineage>
        <taxon>Eukaryota</taxon>
        <taxon>Discoba</taxon>
        <taxon>Heterolobosea</taxon>
        <taxon>Tetramitia</taxon>
        <taxon>Eutetramitia</taxon>
        <taxon>Vahlkampfiidae</taxon>
        <taxon>Naegleria</taxon>
    </lineage>
</organism>
<feature type="compositionally biased region" description="Low complexity" evidence="1">
    <location>
        <begin position="702"/>
        <end position="719"/>
    </location>
</feature>
<accession>D2VS78</accession>
<keyword evidence="3" id="KW-1185">Reference proteome</keyword>
<feature type="region of interest" description="Disordered" evidence="1">
    <location>
        <begin position="842"/>
        <end position="897"/>
    </location>
</feature>
<reference evidence="2 3" key="1">
    <citation type="journal article" date="2010" name="Cell">
        <title>The genome of Naegleria gruberi illuminates early eukaryotic versatility.</title>
        <authorList>
            <person name="Fritz-Laylin L.K."/>
            <person name="Prochnik S.E."/>
            <person name="Ginger M.L."/>
            <person name="Dacks J.B."/>
            <person name="Carpenter M.L."/>
            <person name="Field M.C."/>
            <person name="Kuo A."/>
            <person name="Paredez A."/>
            <person name="Chapman J."/>
            <person name="Pham J."/>
            <person name="Shu S."/>
            <person name="Neupane R."/>
            <person name="Cipriano M."/>
            <person name="Mancuso J."/>
            <person name="Tu H."/>
            <person name="Salamov A."/>
            <person name="Lindquist E."/>
            <person name="Shapiro H."/>
            <person name="Lucas S."/>
            <person name="Grigoriev I.V."/>
            <person name="Cande W.Z."/>
            <person name="Fulton C."/>
            <person name="Rokhsar D.S."/>
            <person name="Dawson S.C."/>
        </authorList>
    </citation>
    <scope>NUCLEOTIDE SEQUENCE [LARGE SCALE GENOMIC DNA]</scope>
    <source>
        <strain evidence="2 3">NEG-M</strain>
    </source>
</reference>
<feature type="compositionally biased region" description="Polar residues" evidence="1">
    <location>
        <begin position="18"/>
        <end position="32"/>
    </location>
</feature>
<gene>
    <name evidence="2" type="ORF">NAEGRDRAFT_81041</name>
</gene>
<sequence>MQRITISMFDDHNNNNNSTNYQQGEGNSTSLTSPLTLQQYASPNQNLITPLTPNTELLNNVIESLRQVKIDGQQYLDTSNYTDNSNDVNIFGGVSSSAMNWNHLLSNNMYQQHQQVEHAHMIQTEESNNFHNGNTCNSSSSFSNNVNNIIKESNTSSDEASNLFSLFDAHRKILLFDNLIEGELIRMTDRSASMNLDNNALIDLSEDRMRNRNSQNQTSETSIQQISLDCDNACQSQISDIFNVSQALQNITSLSPSDQNQLSRLIWTALMNNSNNSLTDDSSKSSSFNSIENNSELGNSGAYRMFESFEDVQMQFSQHVEALTLHQMVDEDNSPTTKSKYSSQPVLNSNGRYSIDNLSNSMIMQNGNSSSVIPHYSDSVDITTFLNNQFSSLQNQSLESSQSSTIIRGNTGISPTSPQSHYSTPMQQLSDSMTESTQQQFIISPKGNLNRIFNNPQQATTPNSVFDVSINTQPKQSTLSSPRRISSCSSSMISSSHSHTSSTRSTPTTISEQTLIQSTPILTPSDTNPGQDECIQPPLLLPKTSTQTCCGVGNNINFSLPGDSESAAVVKQFGKNNQSKKYSNNNFSETTLPHTSCVVNNVVGQQHFITTTTTSTTENHSSHHSNPLEASSVLNIQKSLSLQQSLDSSNSPRVVVPSPTSGNFHNSNPPTLLCITSKPTESNLDIITQQTLNNISTDYTMSSHSPISSSNSNEQNGQNKQYQGVMPLEGNQSTWGVKVNRKYRQLRKSLKTCKHFEDNYFVLELNGQGNNPGNPSAGQQPPKPKKPKAKAQPHANHDDKKPSIPIPYKEQVNLMGEFSVAKSIDDEVLPLSVLNRSEESDLYLTTPNSTSSASSRSSSAKDMTKKKRKNTSQEPTRKNRKKDSEQEMSLGGLDSTYNHDILPSINMTLNLAPMQTIPSLDNSEIMNFNKVTPDIMSYQPNNNIHHHQQQIPSLISPHKPLDYQPITPNLINYENTTSSSPHIINFENQASSTNQINNQAENRNLFSSGFPSNSSFGLFSTNEDFTTMKLPSNSSIDSFFKADLTDEKATNMPRNMSSSSDFLPLEETIVHHLPITNSNMNNHHPIHPITATQTQIVPPKIDIKPPKKEVEKNHLTRCMSHASLSMLDEEEEEEPVPVVNNNISNIPSIAISTKEIHHLAQEPTMEDIKSKSPLITPLNAVLYKNISVSNMDLVKLDVPSACVLRPIPSESMIEKDHAHWINEIKTLPSNDSLANMAIVDFDILSETKKH</sequence>
<feature type="compositionally biased region" description="Polar residues" evidence="1">
    <location>
        <begin position="767"/>
        <end position="778"/>
    </location>
</feature>
<feature type="compositionally biased region" description="Low complexity" evidence="1">
    <location>
        <begin position="642"/>
        <end position="661"/>
    </location>
</feature>
<dbReference type="OrthoDB" id="10581512at2759"/>
<dbReference type="EMBL" id="GG738893">
    <property type="protein sequence ID" value="EFC40294.1"/>
    <property type="molecule type" value="Genomic_DNA"/>
</dbReference>
<protein>
    <submittedName>
        <fullName evidence="2">Uncharacterized protein</fullName>
    </submittedName>
</protein>
<feature type="region of interest" description="Disordered" evidence="1">
    <location>
        <begin position="409"/>
        <end position="437"/>
    </location>
</feature>
<feature type="region of interest" description="Disordered" evidence="1">
    <location>
        <begin position="642"/>
        <end position="668"/>
    </location>
</feature>
<feature type="compositionally biased region" description="Low complexity" evidence="1">
    <location>
        <begin position="849"/>
        <end position="860"/>
    </location>
</feature>
<evidence type="ECO:0000313" key="2">
    <source>
        <dbReference type="EMBL" id="EFC40294.1"/>
    </source>
</evidence>
<feature type="region of interest" description="Disordered" evidence="1">
    <location>
        <begin position="473"/>
        <end position="513"/>
    </location>
</feature>
<feature type="region of interest" description="Disordered" evidence="1">
    <location>
        <begin position="766"/>
        <end position="805"/>
    </location>
</feature>
<proteinExistence type="predicted"/>
<dbReference type="AlphaFoldDB" id="D2VS78"/>
<name>D2VS78_NAEGR</name>
<dbReference type="GeneID" id="8854725"/>
<dbReference type="VEuPathDB" id="AmoebaDB:NAEGRDRAFT_81041"/>
<dbReference type="Proteomes" id="UP000006671">
    <property type="component" value="Unassembled WGS sequence"/>
</dbReference>
<feature type="region of interest" description="Disordered" evidence="1">
    <location>
        <begin position="698"/>
        <end position="719"/>
    </location>
</feature>
<feature type="compositionally biased region" description="Low complexity" evidence="1">
    <location>
        <begin position="477"/>
        <end position="511"/>
    </location>
</feature>
<dbReference type="InParanoid" id="D2VS78"/>
<evidence type="ECO:0000313" key="3">
    <source>
        <dbReference type="Proteomes" id="UP000006671"/>
    </source>
</evidence>
<evidence type="ECO:0000256" key="1">
    <source>
        <dbReference type="SAM" id="MobiDB-lite"/>
    </source>
</evidence>